<dbReference type="Pfam" id="PF07687">
    <property type="entry name" value="M20_dimer"/>
    <property type="match status" value="1"/>
</dbReference>
<keyword evidence="10 15" id="KW-0220">Diaminopimelate biosynthesis</keyword>
<evidence type="ECO:0000256" key="6">
    <source>
        <dbReference type="ARBA" id="ARBA00022605"/>
    </source>
</evidence>
<comment type="caution">
    <text evidence="17">The sequence shown here is derived from an EMBL/GenBank/DDBJ whole genome shotgun (WGS) entry which is preliminary data.</text>
</comment>
<comment type="cofactor">
    <cofactor evidence="15">
        <name>Zn(2+)</name>
        <dbReference type="ChEBI" id="CHEBI:29105"/>
    </cofactor>
    <cofactor evidence="15">
        <name>Co(2+)</name>
        <dbReference type="ChEBI" id="CHEBI:48828"/>
    </cofactor>
    <text evidence="15">Binds 2 Zn(2+) or Co(2+) ions per subunit.</text>
</comment>
<evidence type="ECO:0000256" key="4">
    <source>
        <dbReference type="ARBA" id="ARBA00011921"/>
    </source>
</evidence>
<organism evidence="17 18">
    <name type="scientific">Hyphococcus aureus</name>
    <dbReference type="NCBI Taxonomy" id="2666033"/>
    <lineage>
        <taxon>Bacteria</taxon>
        <taxon>Pseudomonadati</taxon>
        <taxon>Pseudomonadota</taxon>
        <taxon>Alphaproteobacteria</taxon>
        <taxon>Parvularculales</taxon>
        <taxon>Parvularculaceae</taxon>
        <taxon>Hyphococcus</taxon>
    </lineage>
</organism>
<proteinExistence type="inferred from homology"/>
<dbReference type="PANTHER" id="PTHR43808">
    <property type="entry name" value="ACETYLORNITHINE DEACETYLASE"/>
    <property type="match status" value="1"/>
</dbReference>
<dbReference type="NCBIfam" id="TIGR01246">
    <property type="entry name" value="dapE_proteo"/>
    <property type="match status" value="1"/>
</dbReference>
<dbReference type="EMBL" id="JBHPON010000001">
    <property type="protein sequence ID" value="MFC6034835.1"/>
    <property type="molecule type" value="Genomic_DNA"/>
</dbReference>
<name>A0ABW1KSD0_9PROT</name>
<dbReference type="InterPro" id="IPR036264">
    <property type="entry name" value="Bact_exopeptidase_dim_dom"/>
</dbReference>
<feature type="active site" description="Proton acceptor" evidence="15">
    <location>
        <position position="139"/>
    </location>
</feature>
<dbReference type="InterPro" id="IPR005941">
    <property type="entry name" value="DapE_proteobac"/>
</dbReference>
<feature type="binding site" evidence="15">
    <location>
        <position position="73"/>
    </location>
    <ligand>
        <name>Zn(2+)</name>
        <dbReference type="ChEBI" id="CHEBI:29105"/>
        <label>1</label>
    </ligand>
</feature>
<feature type="binding site" evidence="15">
    <location>
        <position position="168"/>
    </location>
    <ligand>
        <name>Zn(2+)</name>
        <dbReference type="ChEBI" id="CHEBI:29105"/>
        <label>1</label>
    </ligand>
</feature>
<evidence type="ECO:0000313" key="17">
    <source>
        <dbReference type="EMBL" id="MFC6034835.1"/>
    </source>
</evidence>
<dbReference type="InterPro" id="IPR050072">
    <property type="entry name" value="Peptidase_M20A"/>
</dbReference>
<accession>A0ABW1KSD0</accession>
<dbReference type="CDD" id="cd03891">
    <property type="entry name" value="M20_DapE_proteobac"/>
    <property type="match status" value="1"/>
</dbReference>
<comment type="catalytic activity">
    <reaction evidence="14 15">
        <text>N-succinyl-(2S,6S)-2,6-diaminopimelate + H2O = (2S,6S)-2,6-diaminopimelate + succinate</text>
        <dbReference type="Rhea" id="RHEA:22608"/>
        <dbReference type="ChEBI" id="CHEBI:15377"/>
        <dbReference type="ChEBI" id="CHEBI:30031"/>
        <dbReference type="ChEBI" id="CHEBI:57609"/>
        <dbReference type="ChEBI" id="CHEBI:58087"/>
        <dbReference type="EC" id="3.5.1.18"/>
    </reaction>
</comment>
<feature type="binding site" evidence="15">
    <location>
        <position position="357"/>
    </location>
    <ligand>
        <name>Zn(2+)</name>
        <dbReference type="ChEBI" id="CHEBI:29105"/>
        <label>2</label>
    </ligand>
</feature>
<keyword evidence="11 15" id="KW-0457">Lysine biosynthesis</keyword>
<protein>
    <recommendedName>
        <fullName evidence="5 15">Succinyl-diaminopimelate desuccinylase</fullName>
        <shortName evidence="15">SDAP desuccinylase</shortName>
        <ecNumber evidence="4 15">3.5.1.18</ecNumber>
    </recommendedName>
    <alternativeName>
        <fullName evidence="13 15">N-succinyl-LL-2,6-diaminoheptanedioate amidohydrolase</fullName>
    </alternativeName>
</protein>
<dbReference type="SUPFAM" id="SSF53187">
    <property type="entry name" value="Zn-dependent exopeptidases"/>
    <property type="match status" value="1"/>
</dbReference>
<keyword evidence="6 15" id="KW-0028">Amino-acid biosynthesis</keyword>
<comment type="subunit">
    <text evidence="3 15">Homodimer.</text>
</comment>
<dbReference type="RefSeq" id="WP_379879827.1">
    <property type="nucleotide sequence ID" value="NZ_JBHPON010000001.1"/>
</dbReference>
<comment type="pathway">
    <text evidence="1 15">Amino-acid biosynthesis; L-lysine biosynthesis via DAP pathway; LL-2,6-diaminopimelate from (S)-tetrahydrodipicolinate (succinylase route): step 3/3.</text>
</comment>
<dbReference type="SUPFAM" id="SSF55031">
    <property type="entry name" value="Bacterial exopeptidase dimerisation domain"/>
    <property type="match status" value="1"/>
</dbReference>
<dbReference type="EC" id="3.5.1.18" evidence="4 15"/>
<evidence type="ECO:0000313" key="18">
    <source>
        <dbReference type="Proteomes" id="UP001596116"/>
    </source>
</evidence>
<dbReference type="HAMAP" id="MF_01690">
    <property type="entry name" value="DapE"/>
    <property type="match status" value="1"/>
</dbReference>
<feature type="domain" description="Peptidase M20 dimerisation" evidence="16">
    <location>
        <begin position="181"/>
        <end position="287"/>
    </location>
</feature>
<dbReference type="InterPro" id="IPR011650">
    <property type="entry name" value="Peptidase_M20_dimer"/>
</dbReference>
<evidence type="ECO:0000256" key="3">
    <source>
        <dbReference type="ARBA" id="ARBA00011738"/>
    </source>
</evidence>
<evidence type="ECO:0000256" key="9">
    <source>
        <dbReference type="ARBA" id="ARBA00022833"/>
    </source>
</evidence>
<feature type="binding site" evidence="15">
    <location>
        <position position="106"/>
    </location>
    <ligand>
        <name>Zn(2+)</name>
        <dbReference type="ChEBI" id="CHEBI:29105"/>
        <label>1</label>
    </ligand>
</feature>
<dbReference type="PANTHER" id="PTHR43808:SF31">
    <property type="entry name" value="N-ACETYL-L-CITRULLINE DEACETYLASE"/>
    <property type="match status" value="1"/>
</dbReference>
<comment type="function">
    <text evidence="15">Catalyzes the hydrolysis of N-succinyl-L,L-diaminopimelic acid (SDAP), forming succinate and LL-2,6-diaminopimelate (DAP), an intermediate involved in the bacterial biosynthesis of lysine and meso-diaminopimelic acid, an essential component of bacterial cell walls.</text>
</comment>
<dbReference type="NCBIfam" id="NF009557">
    <property type="entry name" value="PRK13009.1"/>
    <property type="match status" value="1"/>
</dbReference>
<dbReference type="Proteomes" id="UP001596116">
    <property type="component" value="Unassembled WGS sequence"/>
</dbReference>
<feature type="active site" evidence="15">
    <location>
        <position position="75"/>
    </location>
</feature>
<evidence type="ECO:0000256" key="8">
    <source>
        <dbReference type="ARBA" id="ARBA00022801"/>
    </source>
</evidence>
<evidence type="ECO:0000256" key="1">
    <source>
        <dbReference type="ARBA" id="ARBA00005130"/>
    </source>
</evidence>
<evidence type="ECO:0000256" key="5">
    <source>
        <dbReference type="ARBA" id="ARBA00022391"/>
    </source>
</evidence>
<evidence type="ECO:0000256" key="14">
    <source>
        <dbReference type="ARBA" id="ARBA00051301"/>
    </source>
</evidence>
<reference evidence="17 18" key="1">
    <citation type="submission" date="2024-09" db="EMBL/GenBank/DDBJ databases">
        <authorList>
            <person name="Zhang Z.-H."/>
        </authorList>
    </citation>
    <scope>NUCLEOTIDE SEQUENCE [LARGE SCALE GENOMIC DNA]</scope>
    <source>
        <strain evidence="17 18">HHTR114</strain>
    </source>
</reference>
<comment type="similarity">
    <text evidence="2 15">Belongs to the peptidase M20A family. DapE subfamily.</text>
</comment>
<keyword evidence="12 15" id="KW-0170">Cobalt</keyword>
<evidence type="ECO:0000256" key="7">
    <source>
        <dbReference type="ARBA" id="ARBA00022723"/>
    </source>
</evidence>
<dbReference type="Gene3D" id="3.30.70.360">
    <property type="match status" value="1"/>
</dbReference>
<evidence type="ECO:0000256" key="13">
    <source>
        <dbReference type="ARBA" id="ARBA00031891"/>
    </source>
</evidence>
<keyword evidence="8 15" id="KW-0378">Hydrolase</keyword>
<feature type="binding site" evidence="15">
    <location>
        <position position="106"/>
    </location>
    <ligand>
        <name>Zn(2+)</name>
        <dbReference type="ChEBI" id="CHEBI:29105"/>
        <label>2</label>
    </ligand>
</feature>
<keyword evidence="7 15" id="KW-0479">Metal-binding</keyword>
<dbReference type="GO" id="GO:0009014">
    <property type="term" value="F:succinyl-diaminopimelate desuccinylase activity"/>
    <property type="evidence" value="ECO:0007669"/>
    <property type="project" value="UniProtKB-EC"/>
</dbReference>
<sequence length="388" mass="42151">MSEIDTQLYDPVEIARALIRCPSVTPADEGALDVLQKALTGLGFRCTRLPFEEVDNLYAEIGEGRPHLCFAGHTDVVPPGDTEDWTSPPFDAAVKDGKLWGRGASDMKGAIAAFVAAASRALKDGKTKGKLSLLITGDEEAKGVNGTVKVLQWLRDQNINIDHCLVGEPSNPDAMGDMIKVGRRGSINCWLTITGKQGHVAYPHRASNPIPALLRKLLHLSETPLDEGYERFQPSSLQVTDIHIGNPAHNVIPGKASARFNIRFNPTWTGLSIQDWLRAQLDPIAKQINAAYQLDCVVSGEAFLTTDTQFLGLLSSCIEEKTGRKPEYSTSGGTSDARFIKDYAPVAEFGLVGATMHQVDEHVDVGDIELLADIYAAIIARYFEVAAK</sequence>
<evidence type="ECO:0000256" key="11">
    <source>
        <dbReference type="ARBA" id="ARBA00023154"/>
    </source>
</evidence>
<keyword evidence="18" id="KW-1185">Reference proteome</keyword>
<dbReference type="Gene3D" id="3.40.630.10">
    <property type="entry name" value="Zn peptidases"/>
    <property type="match status" value="2"/>
</dbReference>
<evidence type="ECO:0000259" key="16">
    <source>
        <dbReference type="Pfam" id="PF07687"/>
    </source>
</evidence>
<evidence type="ECO:0000256" key="12">
    <source>
        <dbReference type="ARBA" id="ARBA00023285"/>
    </source>
</evidence>
<evidence type="ECO:0000256" key="15">
    <source>
        <dbReference type="HAMAP-Rule" id="MF_01690"/>
    </source>
</evidence>
<dbReference type="InterPro" id="IPR002933">
    <property type="entry name" value="Peptidase_M20"/>
</dbReference>
<gene>
    <name evidence="15 17" type="primary">dapE</name>
    <name evidence="17" type="ORF">ACFMB1_04720</name>
</gene>
<dbReference type="Pfam" id="PF01546">
    <property type="entry name" value="Peptidase_M20"/>
    <property type="match status" value="1"/>
</dbReference>
<evidence type="ECO:0000256" key="2">
    <source>
        <dbReference type="ARBA" id="ARBA00006746"/>
    </source>
</evidence>
<keyword evidence="9 15" id="KW-0862">Zinc</keyword>
<feature type="binding site" evidence="15">
    <location>
        <position position="140"/>
    </location>
    <ligand>
        <name>Zn(2+)</name>
        <dbReference type="ChEBI" id="CHEBI:29105"/>
        <label>2</label>
    </ligand>
</feature>
<evidence type="ECO:0000256" key="10">
    <source>
        <dbReference type="ARBA" id="ARBA00022915"/>
    </source>
</evidence>